<dbReference type="GO" id="GO:0019064">
    <property type="term" value="P:fusion of virus membrane with host plasma membrane"/>
    <property type="evidence" value="ECO:0007669"/>
    <property type="project" value="UniProtKB-KW"/>
</dbReference>
<dbReference type="Gene3D" id="6.10.10.110">
    <property type="match status" value="1"/>
</dbReference>
<evidence type="ECO:0000313" key="19">
    <source>
        <dbReference type="EMBL" id="ABQ23936.1"/>
    </source>
</evidence>
<comment type="similarity">
    <text evidence="1 18">Belongs to the paramyxoviruses fusion glycoprotein family.</text>
</comment>
<evidence type="ECO:0000256" key="9">
    <source>
        <dbReference type="ARBA" id="ARBA00022844"/>
    </source>
</evidence>
<keyword evidence="17" id="KW-1160">Virus entry into host cell</keyword>
<evidence type="ECO:0000256" key="6">
    <source>
        <dbReference type="ARBA" id="ARBA00022595"/>
    </source>
</evidence>
<evidence type="ECO:0000256" key="2">
    <source>
        <dbReference type="ARBA" id="ARBA00016586"/>
    </source>
</evidence>
<keyword evidence="7 18" id="KW-0812">Transmembrane</keyword>
<dbReference type="GO" id="GO:0020002">
    <property type="term" value="C:host cell plasma membrane"/>
    <property type="evidence" value="ECO:0007669"/>
    <property type="project" value="UniProtKB-SubCell"/>
</dbReference>
<keyword evidence="10" id="KW-1043">Host membrane</keyword>
<gene>
    <name evidence="19" type="primary">F</name>
</gene>
<reference evidence="19 20" key="2">
    <citation type="journal article" date="2007" name="J. Gen. Virol.">
        <title>Mapuera virus, a rubulavirus that inhibits interferon signalling in a wide variety of mammalian cells without degrading STATs.</title>
        <authorList>
            <person name="Hagmaier K."/>
            <person name="Stock N."/>
            <person name="Precious B."/>
            <person name="Childs K."/>
            <person name="Wang L.F."/>
            <person name="Goodbourn S."/>
            <person name="Randall R.E."/>
        </authorList>
    </citation>
    <scope>NUCLEOTIDE SEQUENCE [LARGE SCALE GENOMIC DNA]</scope>
    <source>
        <strain evidence="19">BeAnn 370284</strain>
    </source>
</reference>
<evidence type="ECO:0000256" key="1">
    <source>
        <dbReference type="ARBA" id="ARBA00008211"/>
    </source>
</evidence>
<evidence type="ECO:0000256" key="16">
    <source>
        <dbReference type="ARBA" id="ARBA00023180"/>
    </source>
</evidence>
<dbReference type="SUPFAM" id="SSF69922">
    <property type="entry name" value="Head and neck region of the ectodomain of NDV fusion glycoprotein"/>
    <property type="match status" value="1"/>
</dbReference>
<evidence type="ECO:0000256" key="17">
    <source>
        <dbReference type="ARBA" id="ARBA00023296"/>
    </source>
</evidence>
<evidence type="ECO:0000256" key="13">
    <source>
        <dbReference type="ARBA" id="ARBA00023054"/>
    </source>
</evidence>
<dbReference type="EMBL" id="EF095490">
    <property type="protein sequence ID" value="ABQ23936.1"/>
    <property type="molecule type" value="Viral_cRNA"/>
</dbReference>
<evidence type="ECO:0000256" key="5">
    <source>
        <dbReference type="ARBA" id="ARBA00022521"/>
    </source>
</evidence>
<keyword evidence="12 18" id="KW-1133">Transmembrane helix</keyword>
<evidence type="ECO:0000313" key="20">
    <source>
        <dbReference type="Proteomes" id="UP000135107"/>
    </source>
</evidence>
<keyword evidence="5" id="KW-1169">Fusion of virus membrane with host cell membrane</keyword>
<dbReference type="RefSeq" id="YP_001249276.1">
    <property type="nucleotide sequence ID" value="NC_009489.1"/>
</dbReference>
<evidence type="ECO:0000256" key="4">
    <source>
        <dbReference type="ARBA" id="ARBA00022511"/>
    </source>
</evidence>
<keyword evidence="11 18" id="KW-0261">Viral envelope protein</keyword>
<keyword evidence="20" id="KW-1185">Reference proteome</keyword>
<keyword evidence="9" id="KW-0946">Virion</keyword>
<keyword evidence="14 18" id="KW-0472">Membrane</keyword>
<keyword evidence="3" id="KW-1168">Fusion of virus membrane with host membrane</keyword>
<organism evidence="19 20">
    <name type="scientific">Orthorubulavirus mapueraense</name>
    <dbReference type="NCBI Taxonomy" id="3052559"/>
    <lineage>
        <taxon>Viruses</taxon>
        <taxon>Riboviria</taxon>
        <taxon>Orthornavirae</taxon>
        <taxon>Negarnaviricota</taxon>
        <taxon>Haploviricotina</taxon>
        <taxon>Monjiviricetes</taxon>
        <taxon>Mononegavirales</taxon>
        <taxon>Paramyxoviridae</taxon>
        <taxon>Rubulavirinae</taxon>
        <taxon>Orthorubulavirus</taxon>
    </lineage>
</organism>
<name>A5H726_9MONO</name>
<dbReference type="Gene3D" id="2.60.40.1690">
    <property type="entry name" value="Head and neck region of the ectodomain of NDV fusion glycoprotein"/>
    <property type="match status" value="1"/>
</dbReference>
<dbReference type="GeneID" id="5176410"/>
<keyword evidence="16" id="KW-0325">Glycoprotein</keyword>
<comment type="subcellular location">
    <subcellularLocation>
        <location evidence="18">Virion membrane</location>
        <topology evidence="18">Single-pass type I membrane protein</topology>
    </subcellularLocation>
    <subcellularLocation>
        <location evidence="18">Host cell membrane</location>
        <topology evidence="18">Single-pass membrane protein</topology>
    </subcellularLocation>
</comment>
<evidence type="ECO:0000256" key="10">
    <source>
        <dbReference type="ARBA" id="ARBA00022870"/>
    </source>
</evidence>
<dbReference type="InterPro" id="IPR000776">
    <property type="entry name" value="Fusion_F0_Paramyxovir"/>
</dbReference>
<evidence type="ECO:0000256" key="12">
    <source>
        <dbReference type="ARBA" id="ARBA00022989"/>
    </source>
</evidence>
<keyword evidence="4" id="KW-1032">Host cell membrane</keyword>
<dbReference type="Proteomes" id="UP000135107">
    <property type="component" value="Segment"/>
</dbReference>
<evidence type="ECO:0000256" key="3">
    <source>
        <dbReference type="ARBA" id="ARBA00022506"/>
    </source>
</evidence>
<reference evidence="19 20" key="1">
    <citation type="journal article" date="2007" name="Arch. Virol.">
        <title>Full-length genome sequence and genetic relationship of two paramyxoviruses isolated from bat and pigs in the Americas.</title>
        <authorList>
            <person name="Wang L.F."/>
            <person name="Hansson E."/>
            <person name="Yu M."/>
            <person name="Chua K.B."/>
            <person name="Mathe N."/>
            <person name="Crameri G."/>
            <person name="Rima B.K."/>
            <person name="Moreno-Lopez J."/>
            <person name="Eaton B.T."/>
        </authorList>
    </citation>
    <scope>NUCLEOTIDE SEQUENCE [LARGE SCALE GENOMIC DNA]</scope>
    <source>
        <strain evidence="19">BeAnn 370284</strain>
    </source>
</reference>
<evidence type="ECO:0000256" key="8">
    <source>
        <dbReference type="ARBA" id="ARBA00022729"/>
    </source>
</evidence>
<keyword evidence="6" id="KW-1162">Viral penetration into host cytoplasm</keyword>
<dbReference type="Gene3D" id="2.40.490.10">
    <property type="entry name" value="Newcastle disease virus like domain"/>
    <property type="match status" value="1"/>
</dbReference>
<keyword evidence="8" id="KW-0732">Signal</keyword>
<dbReference type="SUPFAM" id="SSF58069">
    <property type="entry name" value="Virus ectodomain"/>
    <property type="match status" value="1"/>
</dbReference>
<accession>A5H726</accession>
<evidence type="ECO:0000256" key="14">
    <source>
        <dbReference type="ARBA" id="ARBA00023136"/>
    </source>
</evidence>
<dbReference type="GO" id="GO:0055036">
    <property type="term" value="C:virion membrane"/>
    <property type="evidence" value="ECO:0007669"/>
    <property type="project" value="UniProtKB-SubCell"/>
</dbReference>
<feature type="transmembrane region" description="Helical" evidence="18">
    <location>
        <begin position="484"/>
        <end position="506"/>
    </location>
</feature>
<proteinExistence type="inferred from homology"/>
<dbReference type="Gene3D" id="1.10.287.2480">
    <property type="match status" value="1"/>
</dbReference>
<dbReference type="KEGG" id="vg:5176410"/>
<dbReference type="Pfam" id="PF00523">
    <property type="entry name" value="Fusion_gly"/>
    <property type="match status" value="1"/>
</dbReference>
<dbReference type="GO" id="GO:0019031">
    <property type="term" value="C:viral envelope"/>
    <property type="evidence" value="ECO:0007669"/>
    <property type="project" value="UniProtKB-KW"/>
</dbReference>
<keyword evidence="13" id="KW-0175">Coiled coil</keyword>
<dbReference type="OrthoDB" id="2687at10239"/>
<dbReference type="GO" id="GO:0046718">
    <property type="term" value="P:symbiont entry into host cell"/>
    <property type="evidence" value="ECO:0007669"/>
    <property type="project" value="UniProtKB-KW"/>
</dbReference>
<keyword evidence="15" id="KW-1015">Disulfide bond</keyword>
<evidence type="ECO:0000256" key="18">
    <source>
        <dbReference type="RuleBase" id="RU003705"/>
    </source>
</evidence>
<protein>
    <recommendedName>
        <fullName evidence="2 18">Fusion glycoprotein F0</fullName>
    </recommendedName>
</protein>
<sequence length="537" mass="58653">MRSSLFLVLTLLVPFAHSIDSITLEQYGTVITSVRSLAYFLETNPTYISVRLMPAIQTDSSHCSYHSIENYNLTLTKLLLPLQENLHQITDSLSSRRRKKRFAGVAVGLAALGVATAAQVTAAIAVVKAKENSAKIAQLTSAISETNRAVQDLIEGSKQLAVAVQAIQDQINNVIQPQLTNLSCQVADAQVGTILNMYLTELTTVFHPQITNSALTPITIQALRSLLGSTLPQVVTSTIKTDVPLQDLLTSGLLKGQIVYLDLQSMIMVVSVSVPTIALHSMAKVYTLKAISAHVNNAEVQMQVPSRVMELGSEIMGYDIDQCEETSRYLFCPYNGGSILSATMKMCLNGNISQCVFTPIYGSFLQRFVLVDGVIVANCRDMTCACKSPSKIITQPDSLPVTIIDSTSCSNLVLDTLELPIISINNATYRPVQYVGPNQIIFSQPLDLLSQLGKINSSLSDAIEHLAKSDEILEQIQWDSPQGYTLIALTSVLAFVVVAIVGLLISTRYLIFEIRRINTTLTQQLSSYVLSNKIIQY</sequence>
<comment type="subunit">
    <text evidence="18">Homotrimer of disulfide-linked F1-F2.</text>
</comment>
<evidence type="ECO:0000256" key="11">
    <source>
        <dbReference type="ARBA" id="ARBA00022879"/>
    </source>
</evidence>
<evidence type="ECO:0000256" key="15">
    <source>
        <dbReference type="ARBA" id="ARBA00023157"/>
    </source>
</evidence>
<evidence type="ECO:0000256" key="7">
    <source>
        <dbReference type="ARBA" id="ARBA00022692"/>
    </source>
</evidence>